<accession>A0A4S8JP21</accession>
<dbReference type="AlphaFoldDB" id="A0A4S8JP21"/>
<name>A0A4S8JP21_MUSBA</name>
<protein>
    <submittedName>
        <fullName evidence="2">Uncharacterized protein</fullName>
    </submittedName>
</protein>
<reference evidence="2 3" key="1">
    <citation type="journal article" date="2019" name="Nat. Plants">
        <title>Genome sequencing of Musa balbisiana reveals subgenome evolution and function divergence in polyploid bananas.</title>
        <authorList>
            <person name="Yao X."/>
        </authorList>
    </citation>
    <scope>NUCLEOTIDE SEQUENCE [LARGE SCALE GENOMIC DNA]</scope>
    <source>
        <strain evidence="3">cv. DH-PKW</strain>
        <tissue evidence="2">Leaves</tissue>
    </source>
</reference>
<comment type="caution">
    <text evidence="2">The sequence shown here is derived from an EMBL/GenBank/DDBJ whole genome shotgun (WGS) entry which is preliminary data.</text>
</comment>
<sequence length="94" mass="10734">MPIRSRLQARPIPDPDEAMEPDAWSSLISEDSRLNQHPAKVITFNILDEIFDEQVPLQCSKFGDINYLCFVLFSRAIVTIPMIKNRCSHLFEGG</sequence>
<keyword evidence="3" id="KW-1185">Reference proteome</keyword>
<dbReference type="EMBL" id="PYDT01000004">
    <property type="protein sequence ID" value="THU63951.1"/>
    <property type="molecule type" value="Genomic_DNA"/>
</dbReference>
<evidence type="ECO:0000313" key="3">
    <source>
        <dbReference type="Proteomes" id="UP000317650"/>
    </source>
</evidence>
<evidence type="ECO:0000313" key="2">
    <source>
        <dbReference type="EMBL" id="THU63951.1"/>
    </source>
</evidence>
<evidence type="ECO:0000256" key="1">
    <source>
        <dbReference type="SAM" id="MobiDB-lite"/>
    </source>
</evidence>
<gene>
    <name evidence="2" type="ORF">C4D60_Mb01t21270</name>
</gene>
<feature type="region of interest" description="Disordered" evidence="1">
    <location>
        <begin position="1"/>
        <end position="20"/>
    </location>
</feature>
<organism evidence="2 3">
    <name type="scientific">Musa balbisiana</name>
    <name type="common">Banana</name>
    <dbReference type="NCBI Taxonomy" id="52838"/>
    <lineage>
        <taxon>Eukaryota</taxon>
        <taxon>Viridiplantae</taxon>
        <taxon>Streptophyta</taxon>
        <taxon>Embryophyta</taxon>
        <taxon>Tracheophyta</taxon>
        <taxon>Spermatophyta</taxon>
        <taxon>Magnoliopsida</taxon>
        <taxon>Liliopsida</taxon>
        <taxon>Zingiberales</taxon>
        <taxon>Musaceae</taxon>
        <taxon>Musa</taxon>
    </lineage>
</organism>
<dbReference type="Proteomes" id="UP000317650">
    <property type="component" value="Chromosome 1"/>
</dbReference>
<proteinExistence type="predicted"/>